<keyword evidence="3 6" id="KW-0132">Cell division</keyword>
<gene>
    <name evidence="6" type="primary">ftsA</name>
    <name evidence="9" type="ORF">A2633_06085</name>
</gene>
<keyword evidence="4 6" id="KW-0472">Membrane</keyword>
<comment type="subcellular location">
    <subcellularLocation>
        <location evidence="6">Cell membrane</location>
        <topology evidence="6">Peripheral membrane protein</topology>
        <orientation evidence="6">Cytoplasmic side</orientation>
    </subcellularLocation>
    <text evidence="6">Localizes to the Z ring in an FtsZ-dependent manner. Targeted to the membrane through a conserved C-terminal amphipathic helix.</text>
</comment>
<feature type="domain" description="SHS2" evidence="8">
    <location>
        <begin position="5"/>
        <end position="194"/>
    </location>
</feature>
<evidence type="ECO:0000313" key="9">
    <source>
        <dbReference type="EMBL" id="OGZ95264.1"/>
    </source>
</evidence>
<dbReference type="Pfam" id="PF02491">
    <property type="entry name" value="SHS2_FTSA"/>
    <property type="match status" value="1"/>
</dbReference>
<evidence type="ECO:0000256" key="7">
    <source>
        <dbReference type="PIRNR" id="PIRNR003101"/>
    </source>
</evidence>
<dbReference type="AlphaFoldDB" id="A0A1G2K740"/>
<dbReference type="PANTHER" id="PTHR32432:SF4">
    <property type="entry name" value="CELL DIVISION PROTEIN FTSA"/>
    <property type="match status" value="1"/>
</dbReference>
<name>A0A1G2K740_9BACT</name>
<protein>
    <recommendedName>
        <fullName evidence="6 7">Cell division protein FtsA</fullName>
    </recommendedName>
</protein>
<dbReference type="NCBIfam" id="TIGR01174">
    <property type="entry name" value="ftsA"/>
    <property type="match status" value="1"/>
</dbReference>
<dbReference type="PROSITE" id="PS01036">
    <property type="entry name" value="HSP70_3"/>
    <property type="match status" value="1"/>
</dbReference>
<comment type="function">
    <text evidence="6 7">Cell division protein that is involved in the assembly of the Z ring. May serve as a membrane anchor for the Z ring.</text>
</comment>
<evidence type="ECO:0000256" key="6">
    <source>
        <dbReference type="HAMAP-Rule" id="MF_02033"/>
    </source>
</evidence>
<accession>A0A1G2K740</accession>
<dbReference type="Pfam" id="PF14450">
    <property type="entry name" value="FtsA"/>
    <property type="match status" value="1"/>
</dbReference>
<dbReference type="Gene3D" id="3.30.420.40">
    <property type="match status" value="2"/>
</dbReference>
<evidence type="ECO:0000256" key="4">
    <source>
        <dbReference type="ARBA" id="ARBA00023136"/>
    </source>
</evidence>
<proteinExistence type="inferred from homology"/>
<evidence type="ECO:0000313" key="10">
    <source>
        <dbReference type="Proteomes" id="UP000177152"/>
    </source>
</evidence>
<evidence type="ECO:0000259" key="8">
    <source>
        <dbReference type="SMART" id="SM00842"/>
    </source>
</evidence>
<comment type="caution">
    <text evidence="9">The sequence shown here is derived from an EMBL/GenBank/DDBJ whole genome shotgun (WGS) entry which is preliminary data.</text>
</comment>
<organism evidence="9 10">
    <name type="scientific">Candidatus Sungbacteria bacterium RIFCSPHIGHO2_01_FULL_47_32</name>
    <dbReference type="NCBI Taxonomy" id="1802264"/>
    <lineage>
        <taxon>Bacteria</taxon>
        <taxon>Candidatus Sungiibacteriota</taxon>
    </lineage>
</organism>
<dbReference type="InterPro" id="IPR003494">
    <property type="entry name" value="SHS2_FtsA"/>
</dbReference>
<evidence type="ECO:0000256" key="5">
    <source>
        <dbReference type="ARBA" id="ARBA00023306"/>
    </source>
</evidence>
<dbReference type="PIRSF" id="PIRSF003101">
    <property type="entry name" value="FtsA"/>
    <property type="match status" value="1"/>
</dbReference>
<dbReference type="Gene3D" id="3.30.1490.110">
    <property type="match status" value="1"/>
</dbReference>
<evidence type="ECO:0000256" key="3">
    <source>
        <dbReference type="ARBA" id="ARBA00022618"/>
    </source>
</evidence>
<dbReference type="HAMAP" id="MF_02033">
    <property type="entry name" value="FtsA"/>
    <property type="match status" value="1"/>
</dbReference>
<dbReference type="InterPro" id="IPR018181">
    <property type="entry name" value="Heat_shock_70_CS"/>
</dbReference>
<dbReference type="SMART" id="SM00842">
    <property type="entry name" value="FtsA"/>
    <property type="match status" value="1"/>
</dbReference>
<dbReference type="InterPro" id="IPR043129">
    <property type="entry name" value="ATPase_NBD"/>
</dbReference>
<dbReference type="GO" id="GO:0043093">
    <property type="term" value="P:FtsZ-dependent cytokinesis"/>
    <property type="evidence" value="ECO:0007669"/>
    <property type="project" value="UniProtKB-UniRule"/>
</dbReference>
<dbReference type="EMBL" id="MHQC01000014">
    <property type="protein sequence ID" value="OGZ95264.1"/>
    <property type="molecule type" value="Genomic_DNA"/>
</dbReference>
<keyword evidence="5 6" id="KW-0131">Cell cycle</keyword>
<comment type="similarity">
    <text evidence="6 7">Belongs to the FtsA/MreB family.</text>
</comment>
<dbReference type="PANTHER" id="PTHR32432">
    <property type="entry name" value="CELL DIVISION PROTEIN FTSA-RELATED"/>
    <property type="match status" value="1"/>
</dbReference>
<comment type="subunit">
    <text evidence="6">Self-interacts. Interacts with FtsZ.</text>
</comment>
<comment type="similarity">
    <text evidence="1">Belongs to the heat shock protein 70 family.</text>
</comment>
<dbReference type="InterPro" id="IPR050696">
    <property type="entry name" value="FtsA/MreB"/>
</dbReference>
<keyword evidence="2 6" id="KW-1003">Cell membrane</keyword>
<dbReference type="GO" id="GO:0009898">
    <property type="term" value="C:cytoplasmic side of plasma membrane"/>
    <property type="evidence" value="ECO:0007669"/>
    <property type="project" value="UniProtKB-UniRule"/>
</dbReference>
<dbReference type="GO" id="GO:0032153">
    <property type="term" value="C:cell division site"/>
    <property type="evidence" value="ECO:0007669"/>
    <property type="project" value="UniProtKB-UniRule"/>
</dbReference>
<reference evidence="9 10" key="1">
    <citation type="journal article" date="2016" name="Nat. Commun.">
        <title>Thousands of microbial genomes shed light on interconnected biogeochemical processes in an aquifer system.</title>
        <authorList>
            <person name="Anantharaman K."/>
            <person name="Brown C.T."/>
            <person name="Hug L.A."/>
            <person name="Sharon I."/>
            <person name="Castelle C.J."/>
            <person name="Probst A.J."/>
            <person name="Thomas B.C."/>
            <person name="Singh A."/>
            <person name="Wilkins M.J."/>
            <person name="Karaoz U."/>
            <person name="Brodie E.L."/>
            <person name="Williams K.H."/>
            <person name="Hubbard S.S."/>
            <person name="Banfield J.F."/>
        </authorList>
    </citation>
    <scope>NUCLEOTIDE SEQUENCE [LARGE SCALE GENOMIC DNA]</scope>
</reference>
<dbReference type="InterPro" id="IPR020823">
    <property type="entry name" value="Cell_div_FtsA"/>
</dbReference>
<dbReference type="SUPFAM" id="SSF53067">
    <property type="entry name" value="Actin-like ATPase domain"/>
    <property type="match status" value="2"/>
</dbReference>
<dbReference type="CDD" id="cd24048">
    <property type="entry name" value="ASKHA_NBD_FtsA"/>
    <property type="match status" value="1"/>
</dbReference>
<sequence>MKRTITAIDIGTTSISTIVAERQKDGGIRILGIGQSPTFGMRRGMVADIEDVTNSLKRSVKEAAKSSGISIRSAVIGIGGTHINTFSTRGVVAISRADGEISEEDVRRVNQAAENFIPKNPNREIVHIIPREYKIDSEGGIKDPVGMNGIRLEVDAIIVDGSKSATQSVVKCVKAAGIEIEDLVFSSLASAEAVLSRRQKELGVMLLDIGGGTSDFSVWEEGRLIHAGIFPVGGLHITQDLAVRLQTHIDVAEQVKIRYGHSIPDTLSKKEMVQFADFVEGPEGIDTTGSFSRRDVAEVVEARLKDVFELSAKELKKIDKAGLLPAGVVLIGGASRIPGIMELAKHELRLPIEIGSRVNLPTLEDKELQDLLFTYPVALGLVAWQINKTSGSERFFYNPALSGYTSTVKNWLRMFLP</sequence>
<dbReference type="Proteomes" id="UP000177152">
    <property type="component" value="Unassembled WGS sequence"/>
</dbReference>
<evidence type="ECO:0000256" key="1">
    <source>
        <dbReference type="ARBA" id="ARBA00007381"/>
    </source>
</evidence>
<evidence type="ECO:0000256" key="2">
    <source>
        <dbReference type="ARBA" id="ARBA00022475"/>
    </source>
</evidence>